<evidence type="ECO:0000259" key="4">
    <source>
        <dbReference type="PROSITE" id="PS50949"/>
    </source>
</evidence>
<dbReference type="SMART" id="SM00895">
    <property type="entry name" value="FCD"/>
    <property type="match status" value="1"/>
</dbReference>
<evidence type="ECO:0000256" key="2">
    <source>
        <dbReference type="ARBA" id="ARBA00023125"/>
    </source>
</evidence>
<keyword evidence="1" id="KW-0805">Transcription regulation</keyword>
<dbReference type="SUPFAM" id="SSF46785">
    <property type="entry name" value="Winged helix' DNA-binding domain"/>
    <property type="match status" value="1"/>
</dbReference>
<dbReference type="PANTHER" id="PTHR43537">
    <property type="entry name" value="TRANSCRIPTIONAL REGULATOR, GNTR FAMILY"/>
    <property type="match status" value="1"/>
</dbReference>
<dbReference type="SMART" id="SM00345">
    <property type="entry name" value="HTH_GNTR"/>
    <property type="match status" value="1"/>
</dbReference>
<dbReference type="InterPro" id="IPR000524">
    <property type="entry name" value="Tscrpt_reg_HTH_GntR"/>
</dbReference>
<dbReference type="PRINTS" id="PR00035">
    <property type="entry name" value="HTHGNTR"/>
</dbReference>
<protein>
    <submittedName>
        <fullName evidence="5">FadR/GntR family transcriptional regulator</fullName>
    </submittedName>
</protein>
<evidence type="ECO:0000313" key="6">
    <source>
        <dbReference type="Proteomes" id="UP001500192"/>
    </source>
</evidence>
<name>A0ABP8VAS4_9PSEU</name>
<dbReference type="InterPro" id="IPR036388">
    <property type="entry name" value="WH-like_DNA-bd_sf"/>
</dbReference>
<evidence type="ECO:0000313" key="5">
    <source>
        <dbReference type="EMBL" id="GAA4657541.1"/>
    </source>
</evidence>
<dbReference type="InterPro" id="IPR008920">
    <property type="entry name" value="TF_FadR/GntR_C"/>
</dbReference>
<reference evidence="6" key="1">
    <citation type="journal article" date="2019" name="Int. J. Syst. Evol. Microbiol.">
        <title>The Global Catalogue of Microorganisms (GCM) 10K type strain sequencing project: providing services to taxonomists for standard genome sequencing and annotation.</title>
        <authorList>
            <consortium name="The Broad Institute Genomics Platform"/>
            <consortium name="The Broad Institute Genome Sequencing Center for Infectious Disease"/>
            <person name="Wu L."/>
            <person name="Ma J."/>
        </authorList>
    </citation>
    <scope>NUCLEOTIDE SEQUENCE [LARGE SCALE GENOMIC DNA]</scope>
    <source>
        <strain evidence="6">JCM 18054</strain>
    </source>
</reference>
<evidence type="ECO:0000256" key="1">
    <source>
        <dbReference type="ARBA" id="ARBA00023015"/>
    </source>
</evidence>
<dbReference type="Pfam" id="PF07729">
    <property type="entry name" value="FCD"/>
    <property type="match status" value="1"/>
</dbReference>
<gene>
    <name evidence="5" type="ORF">GCM10023214_56010</name>
</gene>
<accession>A0ABP8VAS4</accession>
<dbReference type="PROSITE" id="PS50949">
    <property type="entry name" value="HTH_GNTR"/>
    <property type="match status" value="1"/>
</dbReference>
<dbReference type="RefSeq" id="WP_346055423.1">
    <property type="nucleotide sequence ID" value="NZ_BAABIB010000108.1"/>
</dbReference>
<dbReference type="CDD" id="cd07377">
    <property type="entry name" value="WHTH_GntR"/>
    <property type="match status" value="1"/>
</dbReference>
<evidence type="ECO:0000256" key="3">
    <source>
        <dbReference type="ARBA" id="ARBA00023163"/>
    </source>
</evidence>
<feature type="domain" description="HTH gntR-type" evidence="4">
    <location>
        <begin position="21"/>
        <end position="89"/>
    </location>
</feature>
<keyword evidence="2" id="KW-0238">DNA-binding</keyword>
<dbReference type="Proteomes" id="UP001500192">
    <property type="component" value="Unassembled WGS sequence"/>
</dbReference>
<dbReference type="Gene3D" id="1.10.10.10">
    <property type="entry name" value="Winged helix-like DNA-binding domain superfamily/Winged helix DNA-binding domain"/>
    <property type="match status" value="1"/>
</dbReference>
<organism evidence="5 6">
    <name type="scientific">Amycolatopsis dongchuanensis</name>
    <dbReference type="NCBI Taxonomy" id="1070866"/>
    <lineage>
        <taxon>Bacteria</taxon>
        <taxon>Bacillati</taxon>
        <taxon>Actinomycetota</taxon>
        <taxon>Actinomycetes</taxon>
        <taxon>Pseudonocardiales</taxon>
        <taxon>Pseudonocardiaceae</taxon>
        <taxon>Amycolatopsis</taxon>
    </lineage>
</organism>
<proteinExistence type="predicted"/>
<dbReference type="Gene3D" id="1.20.120.530">
    <property type="entry name" value="GntR ligand-binding domain-like"/>
    <property type="match status" value="1"/>
</dbReference>
<dbReference type="EMBL" id="BAABIB010000108">
    <property type="protein sequence ID" value="GAA4657541.1"/>
    <property type="molecule type" value="Genomic_DNA"/>
</dbReference>
<sequence>MAPPGRSGPSATVQATPIARLPVAEAVVNAIRQDIESGAYAVGDKLQSEATLAAQYGVSRPVVREALRACAALGLTETKTGRGTFVVASSVAGGLRFGKYSLRDLVEARPHVEIPAAGLAAQRRSADDLRQLGALVTAMTAETGTETWVLHDADFHVAIARASGNKVFESIVVEMRDALARQSGALSVVPDRQRRSDEEHRRILEAIQRGDARDATAAMADHLSAVDAALDTILKRK</sequence>
<comment type="caution">
    <text evidence="5">The sequence shown here is derived from an EMBL/GenBank/DDBJ whole genome shotgun (WGS) entry which is preliminary data.</text>
</comment>
<keyword evidence="6" id="KW-1185">Reference proteome</keyword>
<dbReference type="PANTHER" id="PTHR43537:SF5">
    <property type="entry name" value="UXU OPERON TRANSCRIPTIONAL REGULATOR"/>
    <property type="match status" value="1"/>
</dbReference>
<dbReference type="InterPro" id="IPR011711">
    <property type="entry name" value="GntR_C"/>
</dbReference>
<dbReference type="InterPro" id="IPR036390">
    <property type="entry name" value="WH_DNA-bd_sf"/>
</dbReference>
<dbReference type="SUPFAM" id="SSF48008">
    <property type="entry name" value="GntR ligand-binding domain-like"/>
    <property type="match status" value="1"/>
</dbReference>
<keyword evidence="3" id="KW-0804">Transcription</keyword>
<dbReference type="Pfam" id="PF00392">
    <property type="entry name" value="GntR"/>
    <property type="match status" value="1"/>
</dbReference>